<gene>
    <name evidence="3" type="ORF">FHR80_002614</name>
</gene>
<feature type="region of interest" description="Disordered" evidence="1">
    <location>
        <begin position="1"/>
        <end position="34"/>
    </location>
</feature>
<sequence>MTRDLRSVLDDFGESSGRELSRRAPDPAAQVRDVTRRVVRRRLRSAAAAVGGVAAILLVGGLMTHWALAPQPVPPAVDGSPDATAAPSPTSTRSPTPTPSRSSTAVPSPASTTPPAVLPPERPVLVLGPGGAVDHLGAGADVDAVTAHLTELFAGPPEDTTPSLCPAGEGLDSLRWGNFSLLVRADTGTVVGADVSGLAPQGPGWDGPWRAVDVRTTAGIRVGDPFSSVRAAYPDLRGPGNRTIPEEAPPYFWSTGTFPDSYSFVAEGTDPELPVTGVVSGYDCGE</sequence>
<feature type="compositionally biased region" description="Low complexity" evidence="1">
    <location>
        <begin position="80"/>
        <end position="115"/>
    </location>
</feature>
<proteinExistence type="predicted"/>
<protein>
    <submittedName>
        <fullName evidence="3">Uncharacterized protein</fullName>
    </submittedName>
</protein>
<reference evidence="3 4" key="1">
    <citation type="submission" date="2020-08" db="EMBL/GenBank/DDBJ databases">
        <title>The Agave Microbiome: Exploring the role of microbial communities in plant adaptations to desert environments.</title>
        <authorList>
            <person name="Partida-Martinez L.P."/>
        </authorList>
    </citation>
    <scope>NUCLEOTIDE SEQUENCE [LARGE SCALE GENOMIC DNA]</scope>
    <source>
        <strain evidence="3 4">RAS26</strain>
    </source>
</reference>
<evidence type="ECO:0000313" key="3">
    <source>
        <dbReference type="EMBL" id="MBB2923689.1"/>
    </source>
</evidence>
<comment type="caution">
    <text evidence="3">The sequence shown here is derived from an EMBL/GenBank/DDBJ whole genome shotgun (WGS) entry which is preliminary data.</text>
</comment>
<keyword evidence="2" id="KW-0812">Transmembrane</keyword>
<feature type="transmembrane region" description="Helical" evidence="2">
    <location>
        <begin position="46"/>
        <end position="68"/>
    </location>
</feature>
<evidence type="ECO:0000256" key="1">
    <source>
        <dbReference type="SAM" id="MobiDB-lite"/>
    </source>
</evidence>
<dbReference type="RefSeq" id="WP_183296494.1">
    <property type="nucleotide sequence ID" value="NZ_JACHVX010000003.1"/>
</dbReference>
<accession>A0A7W4UH29</accession>
<feature type="compositionally biased region" description="Basic and acidic residues" evidence="1">
    <location>
        <begin position="16"/>
        <end position="25"/>
    </location>
</feature>
<feature type="region of interest" description="Disordered" evidence="1">
    <location>
        <begin position="73"/>
        <end position="123"/>
    </location>
</feature>
<dbReference type="Proteomes" id="UP000518206">
    <property type="component" value="Unassembled WGS sequence"/>
</dbReference>
<evidence type="ECO:0000256" key="2">
    <source>
        <dbReference type="SAM" id="Phobius"/>
    </source>
</evidence>
<keyword evidence="2" id="KW-0472">Membrane</keyword>
<evidence type="ECO:0000313" key="4">
    <source>
        <dbReference type="Proteomes" id="UP000518206"/>
    </source>
</evidence>
<name>A0A7W4UH29_9CELL</name>
<dbReference type="EMBL" id="JACHVX010000003">
    <property type="protein sequence ID" value="MBB2923689.1"/>
    <property type="molecule type" value="Genomic_DNA"/>
</dbReference>
<organism evidence="3 4">
    <name type="scientific">Cellulomonas cellasea</name>
    <dbReference type="NCBI Taxonomy" id="43670"/>
    <lineage>
        <taxon>Bacteria</taxon>
        <taxon>Bacillati</taxon>
        <taxon>Actinomycetota</taxon>
        <taxon>Actinomycetes</taxon>
        <taxon>Micrococcales</taxon>
        <taxon>Cellulomonadaceae</taxon>
        <taxon>Cellulomonas</taxon>
    </lineage>
</organism>
<dbReference type="AlphaFoldDB" id="A0A7W4UH29"/>
<reference evidence="3 4" key="2">
    <citation type="submission" date="2020-08" db="EMBL/GenBank/DDBJ databases">
        <authorList>
            <person name="Partida-Martinez L."/>
            <person name="Huntemann M."/>
            <person name="Clum A."/>
            <person name="Wang J."/>
            <person name="Palaniappan K."/>
            <person name="Ritter S."/>
            <person name="Chen I.-M."/>
            <person name="Stamatis D."/>
            <person name="Reddy T."/>
            <person name="O'Malley R."/>
            <person name="Daum C."/>
            <person name="Shapiro N."/>
            <person name="Ivanova N."/>
            <person name="Kyrpides N."/>
            <person name="Woyke T."/>
        </authorList>
    </citation>
    <scope>NUCLEOTIDE SEQUENCE [LARGE SCALE GENOMIC DNA]</scope>
    <source>
        <strain evidence="3 4">RAS26</strain>
    </source>
</reference>
<keyword evidence="2" id="KW-1133">Transmembrane helix</keyword>